<sequence length="481" mass="52738">MWRPASAQLPASGNYVYTESDTDDWIGQGLSYKYTDTNALLTVKAAGIGVSVEVKAVERWSGVIALPNTLSALQAGYFQHVTHVSNNPAGGVLDWGGEARGCGKVSGWVIIDKVTIVNNIVTELDLRFEQRCGISAAATRAYVHWTLANVMALVPASPSPIPPGAWRADPAAVPASGSYLYLSGVQDANNRILERLYTRSTANMWLSGFEGRMLLDIKGDQAWQVEFQTMDALKRLEPGYYPDLKYHYRHNPLAGGLAAKGESPPCFGMAGWVIIDAVTYSGTEVTALDMRFEQTCNGLNPLRGQIRWRAGETPVIAGPVNPPPAQLWQLPASFVPPAGNYIYLSSDTGFYVTPFSKALPLTTVIHMNENRIPAREAFTVRSDGYEVMFVSIEGLARMVPGYYAGLKDMTQLNPTRGGFELSGNGIGCFRSHSWVVIDHATYVERELTSIDLRFEMTCDPTRDIMRGAIHWVKPPLLQGKP</sequence>
<gene>
    <name evidence="1" type="ORF">C7C56_008585</name>
</gene>
<protein>
    <submittedName>
        <fullName evidence="1">Uncharacterized protein</fullName>
    </submittedName>
</protein>
<name>A0A2U2HNI0_9BURK</name>
<accession>A0A2U2HNI0</accession>
<dbReference type="Proteomes" id="UP000241421">
    <property type="component" value="Unassembled WGS sequence"/>
</dbReference>
<dbReference type="AlphaFoldDB" id="A0A2U2HNI0"/>
<organism evidence="1 2">
    <name type="scientific">Massilia glaciei</name>
    <dbReference type="NCBI Taxonomy" id="1524097"/>
    <lineage>
        <taxon>Bacteria</taxon>
        <taxon>Pseudomonadati</taxon>
        <taxon>Pseudomonadota</taxon>
        <taxon>Betaproteobacteria</taxon>
        <taxon>Burkholderiales</taxon>
        <taxon>Oxalobacteraceae</taxon>
        <taxon>Telluria group</taxon>
        <taxon>Massilia</taxon>
    </lineage>
</organism>
<keyword evidence="2" id="KW-1185">Reference proteome</keyword>
<comment type="caution">
    <text evidence="1">The sequence shown here is derived from an EMBL/GenBank/DDBJ whole genome shotgun (WGS) entry which is preliminary data.</text>
</comment>
<evidence type="ECO:0000313" key="2">
    <source>
        <dbReference type="Proteomes" id="UP000241421"/>
    </source>
</evidence>
<reference evidence="1 2" key="1">
    <citation type="submission" date="2018-04" db="EMBL/GenBank/DDBJ databases">
        <title>Massilia violaceinigra sp. nov., a novel purple-pigmented bacterium isolated from Tianshan glacier, Xinjiang, China.</title>
        <authorList>
            <person name="Wang H."/>
        </authorList>
    </citation>
    <scope>NUCLEOTIDE SEQUENCE [LARGE SCALE GENOMIC DNA]</scope>
    <source>
        <strain evidence="1 2">B448-2</strain>
    </source>
</reference>
<evidence type="ECO:0000313" key="1">
    <source>
        <dbReference type="EMBL" id="PWF49060.1"/>
    </source>
</evidence>
<dbReference type="EMBL" id="PXWF02000119">
    <property type="protein sequence ID" value="PWF49060.1"/>
    <property type="molecule type" value="Genomic_DNA"/>
</dbReference>
<proteinExistence type="predicted"/>